<dbReference type="EMBL" id="MWPV01000004">
    <property type="protein sequence ID" value="OUL57058.1"/>
    <property type="molecule type" value="Genomic_DNA"/>
</dbReference>
<dbReference type="OrthoDB" id="9052589at2"/>
<sequence length="264" mass="30172">MGKQARNYSPLTIKKLYALSGNECSFPGCSKQMVSQSNAKNSNICHIEAANPDGQRYREDMTDKERADYENLILLCVDHHTETDDVHKYTVATLKKMKDEHEAKIASRNLGRSPSMLKVAINKISEIGLSDLKDTDASKSFNITTKLDYNGVTNKRRLINDLKVYYHKLNTLYDELDRAGSLKKENLLDNIRHIYLDVSGRYIGQSDDYMPIIRQHSDSIFEEVFNELLQLVDFGDVSLEELSPALRVVMVDAFMRCKILEEPI</sequence>
<dbReference type="Proteomes" id="UP000194841">
    <property type="component" value="Unassembled WGS sequence"/>
</dbReference>
<evidence type="ECO:0000259" key="1">
    <source>
        <dbReference type="Pfam" id="PF20275"/>
    </source>
</evidence>
<evidence type="ECO:0000313" key="3">
    <source>
        <dbReference type="Proteomes" id="UP000194841"/>
    </source>
</evidence>
<protein>
    <recommendedName>
        <fullName evidence="1">ABC-three component systems C-terminal domain-containing protein</fullName>
    </recommendedName>
</protein>
<proteinExistence type="predicted"/>
<feature type="domain" description="ABC-three component systems C-terminal" evidence="1">
    <location>
        <begin position="129"/>
        <end position="261"/>
    </location>
</feature>
<evidence type="ECO:0000313" key="2">
    <source>
        <dbReference type="EMBL" id="OUL57058.1"/>
    </source>
</evidence>
<comment type="caution">
    <text evidence="2">The sequence shown here is derived from an EMBL/GenBank/DDBJ whole genome shotgun (WGS) entry which is preliminary data.</text>
</comment>
<reference evidence="2 3" key="1">
    <citation type="submission" date="2017-02" db="EMBL/GenBank/DDBJ databases">
        <title>Pseudoalteromonas ulvae TC14 Genome.</title>
        <authorList>
            <person name="Molmeret M."/>
        </authorList>
    </citation>
    <scope>NUCLEOTIDE SEQUENCE [LARGE SCALE GENOMIC DNA]</scope>
    <source>
        <strain evidence="2">TC14</strain>
    </source>
</reference>
<keyword evidence="3" id="KW-1185">Reference proteome</keyword>
<dbReference type="AlphaFoldDB" id="A0A244CNC3"/>
<gene>
    <name evidence="2" type="ORF">B1199_12830</name>
</gene>
<dbReference type="InterPro" id="IPR046919">
    <property type="entry name" value="ABC-3C_CTD10"/>
</dbReference>
<accession>A0A244CNC3</accession>
<dbReference type="Pfam" id="PF20275">
    <property type="entry name" value="CTD10"/>
    <property type="match status" value="1"/>
</dbReference>
<organism evidence="2 3">
    <name type="scientific">Pseudoalteromonas ulvae</name>
    <dbReference type="NCBI Taxonomy" id="107327"/>
    <lineage>
        <taxon>Bacteria</taxon>
        <taxon>Pseudomonadati</taxon>
        <taxon>Pseudomonadota</taxon>
        <taxon>Gammaproteobacteria</taxon>
        <taxon>Alteromonadales</taxon>
        <taxon>Pseudoalteromonadaceae</taxon>
        <taxon>Pseudoalteromonas</taxon>
    </lineage>
</organism>
<dbReference type="RefSeq" id="WP_086744524.1">
    <property type="nucleotide sequence ID" value="NZ_MWPV01000004.1"/>
</dbReference>
<name>A0A244CNC3_PSEDV</name>